<feature type="compositionally biased region" description="Polar residues" evidence="5">
    <location>
        <begin position="103"/>
        <end position="117"/>
    </location>
</feature>
<dbReference type="GO" id="GO:0051301">
    <property type="term" value="P:cell division"/>
    <property type="evidence" value="ECO:0007669"/>
    <property type="project" value="UniProtKB-KW"/>
</dbReference>
<evidence type="ECO:0000256" key="5">
    <source>
        <dbReference type="SAM" id="MobiDB-lite"/>
    </source>
</evidence>
<evidence type="ECO:0000256" key="3">
    <source>
        <dbReference type="ARBA" id="ARBA00023242"/>
    </source>
</evidence>
<name>A0A3Q0IQA6_DIACI</name>
<dbReference type="AlphaFoldDB" id="A0A3Q0IQA6"/>
<dbReference type="PANTHER" id="PTHR18937:SF12">
    <property type="entry name" value="STRUCTURAL MAINTENANCE OF CHROMOSOMES PROTEIN"/>
    <property type="match status" value="1"/>
</dbReference>
<dbReference type="PaxDb" id="121845-A0A3Q0IQA6"/>
<protein>
    <submittedName>
        <fullName evidence="7">Cell wall adhesin EAP1-like</fullName>
    </submittedName>
</protein>
<feature type="region of interest" description="Disordered" evidence="5">
    <location>
        <begin position="98"/>
        <end position="121"/>
    </location>
</feature>
<dbReference type="GO" id="GO:0008278">
    <property type="term" value="C:cohesin complex"/>
    <property type="evidence" value="ECO:0007669"/>
    <property type="project" value="TreeGrafter"/>
</dbReference>
<dbReference type="RefSeq" id="XP_026678471.1">
    <property type="nucleotide sequence ID" value="XM_026822670.1"/>
</dbReference>
<evidence type="ECO:0000256" key="2">
    <source>
        <dbReference type="ARBA" id="ARBA00022776"/>
    </source>
</evidence>
<dbReference type="GO" id="GO:0005634">
    <property type="term" value="C:nucleus"/>
    <property type="evidence" value="ECO:0007669"/>
    <property type="project" value="TreeGrafter"/>
</dbReference>
<keyword evidence="2" id="KW-0498">Mitosis</keyword>
<dbReference type="GO" id="GO:0007062">
    <property type="term" value="P:sister chromatid cohesion"/>
    <property type="evidence" value="ECO:0007669"/>
    <property type="project" value="TreeGrafter"/>
</dbReference>
<dbReference type="STRING" id="121845.A0A3Q0IQA6"/>
<dbReference type="Proteomes" id="UP000079169">
    <property type="component" value="Unplaced"/>
</dbReference>
<evidence type="ECO:0000313" key="6">
    <source>
        <dbReference type="Proteomes" id="UP000079169"/>
    </source>
</evidence>
<keyword evidence="1" id="KW-0132">Cell division</keyword>
<dbReference type="GO" id="GO:0003677">
    <property type="term" value="F:DNA binding"/>
    <property type="evidence" value="ECO:0007669"/>
    <property type="project" value="TreeGrafter"/>
</dbReference>
<evidence type="ECO:0000256" key="1">
    <source>
        <dbReference type="ARBA" id="ARBA00022618"/>
    </source>
</evidence>
<sequence length="346" mass="38856">MLRYIPNKKFKRYKPSPFLLLDEIDAALDNINIWKTIQYIRTVPKMNVIAVSLKPQFYFHSDILFGITLKDVGRPILTSCLVTLDLSKKPAAQSLDEHLSVPLSRSTPRQSRVQTESLLREARSSSYSQTIPAIQETVEQLQSSTLEQIPAMEPDTPISIGQRMQPASPISIGQRMQPASPISIGQRMQPASPISIGQRMQPASPISIGQRMQPASPISMGQRIQPASPISIGQRMQPASPIVIGQRMQPASPVVIGQRITVEAVIEREPSPVAPELDAIMREVQTLDSHLFPVIRLERVAMELGNLPHQFQLDRECNLPHQFQLDRECNLPHQLLLDRELQWKLS</sequence>
<dbReference type="GeneID" id="113466897"/>
<dbReference type="SUPFAM" id="SSF52540">
    <property type="entry name" value="P-loop containing nucleoside triphosphate hydrolases"/>
    <property type="match status" value="1"/>
</dbReference>
<gene>
    <name evidence="7" type="primary">LOC113466897</name>
</gene>
<dbReference type="PANTHER" id="PTHR18937">
    <property type="entry name" value="STRUCTURAL MAINTENANCE OF CHROMOSOMES SMC FAMILY MEMBER"/>
    <property type="match status" value="1"/>
</dbReference>
<evidence type="ECO:0000313" key="7">
    <source>
        <dbReference type="RefSeq" id="XP_026678471.1"/>
    </source>
</evidence>
<dbReference type="Gene3D" id="3.40.50.300">
    <property type="entry name" value="P-loop containing nucleotide triphosphate hydrolases"/>
    <property type="match status" value="1"/>
</dbReference>
<proteinExistence type="predicted"/>
<keyword evidence="6" id="KW-1185">Reference proteome</keyword>
<accession>A0A3Q0IQA6</accession>
<reference evidence="7" key="1">
    <citation type="submission" date="2025-08" db="UniProtKB">
        <authorList>
            <consortium name="RefSeq"/>
        </authorList>
    </citation>
    <scope>IDENTIFICATION</scope>
</reference>
<dbReference type="InterPro" id="IPR027417">
    <property type="entry name" value="P-loop_NTPase"/>
</dbReference>
<dbReference type="KEGG" id="dci:113466897"/>
<organism evidence="6 7">
    <name type="scientific">Diaphorina citri</name>
    <name type="common">Asian citrus psyllid</name>
    <dbReference type="NCBI Taxonomy" id="121845"/>
    <lineage>
        <taxon>Eukaryota</taxon>
        <taxon>Metazoa</taxon>
        <taxon>Ecdysozoa</taxon>
        <taxon>Arthropoda</taxon>
        <taxon>Hexapoda</taxon>
        <taxon>Insecta</taxon>
        <taxon>Pterygota</taxon>
        <taxon>Neoptera</taxon>
        <taxon>Paraneoptera</taxon>
        <taxon>Hemiptera</taxon>
        <taxon>Sternorrhyncha</taxon>
        <taxon>Psylloidea</taxon>
        <taxon>Psyllidae</taxon>
        <taxon>Diaphorininae</taxon>
        <taxon>Diaphorina</taxon>
    </lineage>
</organism>
<evidence type="ECO:0000256" key="4">
    <source>
        <dbReference type="ARBA" id="ARBA00023306"/>
    </source>
</evidence>
<keyword evidence="3" id="KW-0539">Nucleus</keyword>
<keyword evidence="4" id="KW-0131">Cell cycle</keyword>